<organism evidence="1">
    <name type="scientific">Picea sitchensis</name>
    <name type="common">Sitka spruce</name>
    <name type="synonym">Pinus sitchensis</name>
    <dbReference type="NCBI Taxonomy" id="3332"/>
    <lineage>
        <taxon>Eukaryota</taxon>
        <taxon>Viridiplantae</taxon>
        <taxon>Streptophyta</taxon>
        <taxon>Embryophyta</taxon>
        <taxon>Tracheophyta</taxon>
        <taxon>Spermatophyta</taxon>
        <taxon>Pinopsida</taxon>
        <taxon>Pinidae</taxon>
        <taxon>Conifers I</taxon>
        <taxon>Pinales</taxon>
        <taxon>Pinaceae</taxon>
        <taxon>Picea</taxon>
    </lineage>
</organism>
<dbReference type="PANTHER" id="PTHR37227">
    <property type="entry name" value="OS01G0219000 PROTEIN"/>
    <property type="match status" value="1"/>
</dbReference>
<dbReference type="PANTHER" id="PTHR37227:SF2">
    <property type="entry name" value="OS01G0219000 PROTEIN"/>
    <property type="match status" value="1"/>
</dbReference>
<dbReference type="EMBL" id="BT123480">
    <property type="protein sequence ID" value="ADE76798.1"/>
    <property type="molecule type" value="mRNA"/>
</dbReference>
<evidence type="ECO:0000313" key="1">
    <source>
        <dbReference type="EMBL" id="ADE76798.1"/>
    </source>
</evidence>
<sequence length="257" mass="28206">MQDPLTDLPPPSRFLLDDLNNFASPDDSVRLPHPFIAWNRTLDIPPKLLLVALSKSACHLVHYLPTKKIIGTFVLPEASMAGNTLLPSLQDKSCCLLYALEETENPTVVLASVQYTVSAERSNAWAKTLLREVRPEKVVVVGSIPSQHFRGKLSSDEALIFNLETLAQRLDEKDGALKGVPYFPSGSVVDGLAAALLTQCQIMKLKGRLLVSWPDYDDPVVNLLTSVLKKVCPAVDFSVSAKTPLLKALRVDSDLYT</sequence>
<reference evidence="1" key="1">
    <citation type="submission" date="2010-04" db="EMBL/GenBank/DDBJ databases">
        <authorList>
            <person name="Reid K.E."/>
            <person name="Liao N."/>
            <person name="Chan S."/>
            <person name="Docking R."/>
            <person name="Taylor G."/>
            <person name="Moore R."/>
            <person name="Mayo M."/>
            <person name="Munro S."/>
            <person name="King J."/>
            <person name="Yanchuk A."/>
            <person name="Holt R."/>
            <person name="Jones S."/>
            <person name="Marra M."/>
            <person name="Ritland C.E."/>
            <person name="Ritland K."/>
            <person name="Bohlmann J."/>
        </authorList>
    </citation>
    <scope>NUCLEOTIDE SEQUENCE</scope>
    <source>
        <tissue evidence="1">Bud</tissue>
    </source>
</reference>
<proteinExistence type="evidence at transcript level"/>
<dbReference type="AlphaFoldDB" id="D5AB79"/>
<protein>
    <submittedName>
        <fullName evidence="1">Uncharacterized protein</fullName>
    </submittedName>
</protein>
<accession>D5AB79</accession>
<name>D5AB79_PICSI</name>